<comment type="caution">
    <text evidence="2">The sequence shown here is derived from an EMBL/GenBank/DDBJ whole genome shotgun (WGS) entry which is preliminary data.</text>
</comment>
<evidence type="ECO:0000313" key="2">
    <source>
        <dbReference type="EMBL" id="MPM45569.1"/>
    </source>
</evidence>
<feature type="region of interest" description="Disordered" evidence="1">
    <location>
        <begin position="671"/>
        <end position="697"/>
    </location>
</feature>
<gene>
    <name evidence="2" type="ORF">SDC9_92257</name>
</gene>
<name>A0A644ZX76_9ZZZZ</name>
<organism evidence="2">
    <name type="scientific">bioreactor metagenome</name>
    <dbReference type="NCBI Taxonomy" id="1076179"/>
    <lineage>
        <taxon>unclassified sequences</taxon>
        <taxon>metagenomes</taxon>
        <taxon>ecological metagenomes</taxon>
    </lineage>
</organism>
<dbReference type="AlphaFoldDB" id="A0A644ZX76"/>
<reference evidence="2" key="1">
    <citation type="submission" date="2019-08" db="EMBL/GenBank/DDBJ databases">
        <authorList>
            <person name="Kucharzyk K."/>
            <person name="Murdoch R.W."/>
            <person name="Higgins S."/>
            <person name="Loffler F."/>
        </authorList>
    </citation>
    <scope>NUCLEOTIDE SEQUENCE</scope>
</reference>
<accession>A0A644ZX76</accession>
<dbReference type="EMBL" id="VSSQ01010928">
    <property type="protein sequence ID" value="MPM45569.1"/>
    <property type="molecule type" value="Genomic_DNA"/>
</dbReference>
<protein>
    <submittedName>
        <fullName evidence="2">Uncharacterized protein</fullName>
    </submittedName>
</protein>
<proteinExistence type="predicted"/>
<sequence length="697" mass="76236">MQHGHDGGLAVHQFLHLEALHVGHAQPVMVSIQQLAVCAAQHVRRERLAQGIRLQQYRQARHRALFHRRTGETAERGPDSGLLFGADGHALMPQPAFDPFGRPGAVAFAVDACQGLEGDLSIHTQVVVLTTQPENGGSHRAPHVEGKDARAAIAPKLHRQGGEQHRLAHAGRPSHQCVPHVADMRHQPEWRRALGARDDQRRAIEVGIALRAGPYRRHRHQVCQVQRRDDGLAHVRVGVAWDGRQPGIDRVERFGDGDEAPALDDALHHAQLLVGLRRVGIEYRHRGGDIAEGHLIAAQLLQGSIRIGGLVAGIRVHQRGFLLEDGFAQQRDDVLALGEPLAAQAGEFFFRIGFVEAEKTRTPAVGKAEAVEVVQNPRPGRGRKTAHRRHAQVLVAQHGCQPANERGIGQQRVEVEWHLGYAHAVAPRGDGRVQVRQCLAVIEPRNLRHHAIEQVEDAIRLRDEGGQALTPIHAFGRAVLVQHPCCAGTGLLRRQVHQRQVIAALEVVARVLESGPAFLVHQPRQRLGKLRVRVVGGGSALGLDEQGPARTQAPQRVVQPRRRGDQLALRRAVEVGPTETRSALEAAVLVQDDARRHQASPRQPVSEQGRPLAVFGKVQHGGIPLHVQQWPVLDVAGEDLHELRIDAGAPDRQRMADDPEHDAWNPHLQAQAHGSGQGAVGDGHGARGAAHQDRFGQ</sequence>
<evidence type="ECO:0000256" key="1">
    <source>
        <dbReference type="SAM" id="MobiDB-lite"/>
    </source>
</evidence>